<dbReference type="Proteomes" id="UP001476282">
    <property type="component" value="Unassembled WGS sequence"/>
</dbReference>
<organism evidence="2 3">
    <name type="scientific">Haloferula sargassicola</name>
    <dbReference type="NCBI Taxonomy" id="490096"/>
    <lineage>
        <taxon>Bacteria</taxon>
        <taxon>Pseudomonadati</taxon>
        <taxon>Verrucomicrobiota</taxon>
        <taxon>Verrucomicrobiia</taxon>
        <taxon>Verrucomicrobiales</taxon>
        <taxon>Verrucomicrobiaceae</taxon>
        <taxon>Haloferula</taxon>
    </lineage>
</organism>
<evidence type="ECO:0000313" key="3">
    <source>
        <dbReference type="Proteomes" id="UP001476282"/>
    </source>
</evidence>
<keyword evidence="3" id="KW-1185">Reference proteome</keyword>
<evidence type="ECO:0000313" key="2">
    <source>
        <dbReference type="EMBL" id="GAA5481313.1"/>
    </source>
</evidence>
<protein>
    <submittedName>
        <fullName evidence="2">Uncharacterized protein</fullName>
    </submittedName>
</protein>
<sequence length="49" mass="5268">MSLDPDDSPTTKQARAVSANGIENGWKDWNGEESYIASTGTPISVEIVE</sequence>
<comment type="caution">
    <text evidence="2">The sequence shown here is derived from an EMBL/GenBank/DDBJ whole genome shotgun (WGS) entry which is preliminary data.</text>
</comment>
<proteinExistence type="predicted"/>
<name>A0ABP9UI37_9BACT</name>
<gene>
    <name evidence="2" type="ORF">Hsar01_00520</name>
</gene>
<evidence type="ECO:0000256" key="1">
    <source>
        <dbReference type="SAM" id="MobiDB-lite"/>
    </source>
</evidence>
<dbReference type="EMBL" id="BAABRI010000002">
    <property type="protein sequence ID" value="GAA5481313.1"/>
    <property type="molecule type" value="Genomic_DNA"/>
</dbReference>
<reference evidence="2 3" key="1">
    <citation type="submission" date="2024-02" db="EMBL/GenBank/DDBJ databases">
        <title>Haloferula sargassicola NBRC 104335.</title>
        <authorList>
            <person name="Ichikawa N."/>
            <person name="Katano-Makiyama Y."/>
            <person name="Hidaka K."/>
        </authorList>
    </citation>
    <scope>NUCLEOTIDE SEQUENCE [LARGE SCALE GENOMIC DNA]</scope>
    <source>
        <strain evidence="2 3">NBRC 104335</strain>
    </source>
</reference>
<accession>A0ABP9UI37</accession>
<feature type="region of interest" description="Disordered" evidence="1">
    <location>
        <begin position="1"/>
        <end position="28"/>
    </location>
</feature>